<evidence type="ECO:0000256" key="2">
    <source>
        <dbReference type="ARBA" id="ARBA00004686"/>
    </source>
</evidence>
<dbReference type="SUPFAM" id="SSF56042">
    <property type="entry name" value="PurM C-terminal domain-like"/>
    <property type="match status" value="1"/>
</dbReference>
<evidence type="ECO:0000256" key="10">
    <source>
        <dbReference type="ARBA" id="ARBA00022840"/>
    </source>
</evidence>
<name>A0A6J4HXL5_9BACT</name>
<evidence type="ECO:0000256" key="15">
    <source>
        <dbReference type="HAMAP-Rule" id="MF_00741"/>
    </source>
</evidence>
<dbReference type="FunFam" id="3.30.1330.10:FF:000001">
    <property type="entry name" value="Phosphoribosylformylglycinamidine cyclo-ligase"/>
    <property type="match status" value="1"/>
</dbReference>
<evidence type="ECO:0000256" key="11">
    <source>
        <dbReference type="ARBA" id="ARBA00031908"/>
    </source>
</evidence>
<dbReference type="PANTHER" id="PTHR10520">
    <property type="entry name" value="TRIFUNCTIONAL PURINE BIOSYNTHETIC PROTEIN ADENOSINE-3-RELATED"/>
    <property type="match status" value="1"/>
</dbReference>
<comment type="pathway">
    <text evidence="2 15">Purine metabolism; IMP biosynthesis via de novo pathway; 5-amino-1-(5-phospho-D-ribosyl)imidazole from N(2)-formyl-N(1)-(5-phospho-D-ribosyl)glycinamide: step 2/2.</text>
</comment>
<dbReference type="GO" id="GO:0004637">
    <property type="term" value="F:phosphoribosylamine-glycine ligase activity"/>
    <property type="evidence" value="ECO:0007669"/>
    <property type="project" value="TreeGrafter"/>
</dbReference>
<dbReference type="NCBIfam" id="TIGR00878">
    <property type="entry name" value="purM"/>
    <property type="match status" value="1"/>
</dbReference>
<dbReference type="GO" id="GO:0046084">
    <property type="term" value="P:adenine biosynthetic process"/>
    <property type="evidence" value="ECO:0007669"/>
    <property type="project" value="TreeGrafter"/>
</dbReference>
<evidence type="ECO:0000256" key="12">
    <source>
        <dbReference type="ARBA" id="ARBA00032931"/>
    </source>
</evidence>
<evidence type="ECO:0000256" key="5">
    <source>
        <dbReference type="ARBA" id="ARBA00020367"/>
    </source>
</evidence>
<dbReference type="InterPro" id="IPR036676">
    <property type="entry name" value="PurM-like_C_sf"/>
</dbReference>
<dbReference type="SUPFAM" id="SSF55326">
    <property type="entry name" value="PurM N-terminal domain-like"/>
    <property type="match status" value="1"/>
</dbReference>
<dbReference type="InterPro" id="IPR010918">
    <property type="entry name" value="PurM-like_C_dom"/>
</dbReference>
<dbReference type="UniPathway" id="UPA00074">
    <property type="reaction ID" value="UER00129"/>
</dbReference>
<dbReference type="Gene3D" id="3.90.650.10">
    <property type="entry name" value="PurM-like C-terminal domain"/>
    <property type="match status" value="1"/>
</dbReference>
<feature type="domain" description="PurM-like C-terminal" evidence="17">
    <location>
        <begin position="183"/>
        <end position="346"/>
    </location>
</feature>
<comment type="similarity">
    <text evidence="3 15">Belongs to the AIR synthase family.</text>
</comment>
<comment type="subcellular location">
    <subcellularLocation>
        <location evidence="1 15">Cytoplasm</location>
    </subcellularLocation>
</comment>
<keyword evidence="8 15" id="KW-0547">Nucleotide-binding</keyword>
<organism evidence="18">
    <name type="scientific">uncultured Armatimonadetes bacterium</name>
    <dbReference type="NCBI Taxonomy" id="157466"/>
    <lineage>
        <taxon>Bacteria</taxon>
        <taxon>Bacillati</taxon>
        <taxon>Armatimonadota</taxon>
        <taxon>environmental samples</taxon>
    </lineage>
</organism>
<dbReference type="InterPro" id="IPR036921">
    <property type="entry name" value="PurM-like_N_sf"/>
</dbReference>
<dbReference type="EMBL" id="CADCTO010000151">
    <property type="protein sequence ID" value="CAA9234497.1"/>
    <property type="molecule type" value="Genomic_DNA"/>
</dbReference>
<dbReference type="GO" id="GO:0005829">
    <property type="term" value="C:cytosol"/>
    <property type="evidence" value="ECO:0007669"/>
    <property type="project" value="TreeGrafter"/>
</dbReference>
<dbReference type="Gene3D" id="3.30.1330.10">
    <property type="entry name" value="PurM-like, N-terminal domain"/>
    <property type="match status" value="1"/>
</dbReference>
<proteinExistence type="inferred from homology"/>
<evidence type="ECO:0000256" key="14">
    <source>
        <dbReference type="ARBA" id="ARBA00049057"/>
    </source>
</evidence>
<evidence type="ECO:0000256" key="7">
    <source>
        <dbReference type="ARBA" id="ARBA00022598"/>
    </source>
</evidence>
<dbReference type="AlphaFoldDB" id="A0A6J4HXL5"/>
<keyword evidence="9 15" id="KW-0658">Purine biosynthesis</keyword>
<gene>
    <name evidence="15" type="primary">purM</name>
    <name evidence="18" type="ORF">AVDCRST_MAG63-1268</name>
</gene>
<dbReference type="EC" id="6.3.3.1" evidence="4 15"/>
<dbReference type="GO" id="GO:0006189">
    <property type="term" value="P:'de novo' IMP biosynthetic process"/>
    <property type="evidence" value="ECO:0007669"/>
    <property type="project" value="UniProtKB-UniRule"/>
</dbReference>
<evidence type="ECO:0000313" key="18">
    <source>
        <dbReference type="EMBL" id="CAA9234497.1"/>
    </source>
</evidence>
<dbReference type="FunFam" id="3.90.650.10:FF:000011">
    <property type="entry name" value="Phosphoribosylformylglycinamidine cyclo-ligase"/>
    <property type="match status" value="1"/>
</dbReference>
<keyword evidence="7 15" id="KW-0436">Ligase</keyword>
<dbReference type="GO" id="GO:0004641">
    <property type="term" value="F:phosphoribosylformylglycinamidine cyclo-ligase activity"/>
    <property type="evidence" value="ECO:0007669"/>
    <property type="project" value="UniProtKB-UniRule"/>
</dbReference>
<evidence type="ECO:0000256" key="6">
    <source>
        <dbReference type="ARBA" id="ARBA00022490"/>
    </source>
</evidence>
<sequence>MTPEPDKTNAVSTYAEAGVDINAASETVLRMKEHIRSTFTPNVLADVGSFGGMYALDRNGVREPVLVSSIDGVGTKLKIAFLMNRHDTVGRDLVWHCANDILVQGARPLFFLDYFATAKLDPRIAAEVVKGMADGCRAVGCALLGGETAEMPSMYAEGEYDLAGCIVGLVDRGRIIDGRRVTPGDALIGLASDGLHTNGYSLARHALLEKAGLNVDRYIPELGKTLGEELLAPHRCYAPALLPLLNEFDIHALAHITGGGFYDNIPRSLPADCQALVDRRSWEPAPIFRLIQEAGNIADNEMFRTFNMGIGMVLVVGSEVAMQIVQRLNAAGEDAALIGQIARGNNEVQVV</sequence>
<evidence type="ECO:0000256" key="3">
    <source>
        <dbReference type="ARBA" id="ARBA00010280"/>
    </source>
</evidence>
<evidence type="ECO:0000256" key="13">
    <source>
        <dbReference type="ARBA" id="ARBA00033093"/>
    </source>
</evidence>
<evidence type="ECO:0000256" key="9">
    <source>
        <dbReference type="ARBA" id="ARBA00022755"/>
    </source>
</evidence>
<reference evidence="18" key="1">
    <citation type="submission" date="2020-02" db="EMBL/GenBank/DDBJ databases">
        <authorList>
            <person name="Meier V. D."/>
        </authorList>
    </citation>
    <scope>NUCLEOTIDE SEQUENCE</scope>
    <source>
        <strain evidence="18">AVDCRST_MAG63</strain>
    </source>
</reference>
<dbReference type="Pfam" id="PF02769">
    <property type="entry name" value="AIRS_C"/>
    <property type="match status" value="1"/>
</dbReference>
<dbReference type="GO" id="GO:0005524">
    <property type="term" value="F:ATP binding"/>
    <property type="evidence" value="ECO:0007669"/>
    <property type="project" value="UniProtKB-KW"/>
</dbReference>
<protein>
    <recommendedName>
        <fullName evidence="5 15">Phosphoribosylformylglycinamidine cyclo-ligase</fullName>
        <ecNumber evidence="4 15">6.3.3.1</ecNumber>
    </recommendedName>
    <alternativeName>
        <fullName evidence="12 15">AIR synthase</fullName>
    </alternativeName>
    <alternativeName>
        <fullName evidence="13 15">AIRS</fullName>
    </alternativeName>
    <alternativeName>
        <fullName evidence="11 15">Phosphoribosyl-aminoimidazole synthetase</fullName>
    </alternativeName>
</protein>
<evidence type="ECO:0000256" key="8">
    <source>
        <dbReference type="ARBA" id="ARBA00022741"/>
    </source>
</evidence>
<dbReference type="PANTHER" id="PTHR10520:SF12">
    <property type="entry name" value="TRIFUNCTIONAL PURINE BIOSYNTHETIC PROTEIN ADENOSINE-3"/>
    <property type="match status" value="1"/>
</dbReference>
<dbReference type="Pfam" id="PF00586">
    <property type="entry name" value="AIRS"/>
    <property type="match status" value="1"/>
</dbReference>
<keyword evidence="6 15" id="KW-0963">Cytoplasm</keyword>
<accession>A0A6J4HXL5</accession>
<dbReference type="InterPro" id="IPR016188">
    <property type="entry name" value="PurM-like_N"/>
</dbReference>
<dbReference type="HAMAP" id="MF_00741">
    <property type="entry name" value="AIRS"/>
    <property type="match status" value="1"/>
</dbReference>
<comment type="catalytic activity">
    <reaction evidence="14 15">
        <text>2-formamido-N(1)-(5-O-phospho-beta-D-ribosyl)acetamidine + ATP = 5-amino-1-(5-phospho-beta-D-ribosyl)imidazole + ADP + phosphate + H(+)</text>
        <dbReference type="Rhea" id="RHEA:23032"/>
        <dbReference type="ChEBI" id="CHEBI:15378"/>
        <dbReference type="ChEBI" id="CHEBI:30616"/>
        <dbReference type="ChEBI" id="CHEBI:43474"/>
        <dbReference type="ChEBI" id="CHEBI:137981"/>
        <dbReference type="ChEBI" id="CHEBI:147287"/>
        <dbReference type="ChEBI" id="CHEBI:456216"/>
        <dbReference type="EC" id="6.3.3.1"/>
    </reaction>
</comment>
<feature type="domain" description="PurM-like N-terminal" evidence="16">
    <location>
        <begin position="65"/>
        <end position="170"/>
    </location>
</feature>
<dbReference type="InterPro" id="IPR004733">
    <property type="entry name" value="PurM_cligase"/>
</dbReference>
<evidence type="ECO:0000259" key="16">
    <source>
        <dbReference type="Pfam" id="PF00586"/>
    </source>
</evidence>
<evidence type="ECO:0000256" key="4">
    <source>
        <dbReference type="ARBA" id="ARBA00013047"/>
    </source>
</evidence>
<evidence type="ECO:0000259" key="17">
    <source>
        <dbReference type="Pfam" id="PF02769"/>
    </source>
</evidence>
<evidence type="ECO:0000256" key="1">
    <source>
        <dbReference type="ARBA" id="ARBA00004496"/>
    </source>
</evidence>
<dbReference type="CDD" id="cd02196">
    <property type="entry name" value="PurM"/>
    <property type="match status" value="1"/>
</dbReference>
<keyword evidence="10 15" id="KW-0067">ATP-binding</keyword>